<dbReference type="Gene3D" id="3.40.50.300">
    <property type="entry name" value="P-loop containing nucleotide triphosphate hydrolases"/>
    <property type="match status" value="1"/>
</dbReference>
<gene>
    <name evidence="3" type="ORF">SIL87_11500</name>
</gene>
<dbReference type="Gene3D" id="3.40.50.2300">
    <property type="match status" value="1"/>
</dbReference>
<accession>A0AAW9DQU4</accession>
<dbReference type="GO" id="GO:0005829">
    <property type="term" value="C:cytosol"/>
    <property type="evidence" value="ECO:0007669"/>
    <property type="project" value="TreeGrafter"/>
</dbReference>
<dbReference type="PANTHER" id="PTHR43384">
    <property type="entry name" value="SEPTUM SITE-DETERMINING PROTEIN MIND HOMOLOG, CHLOROPLASTIC-RELATED"/>
    <property type="match status" value="1"/>
</dbReference>
<evidence type="ECO:0000313" key="4">
    <source>
        <dbReference type="Proteomes" id="UP001279553"/>
    </source>
</evidence>
<evidence type="ECO:0000313" key="3">
    <source>
        <dbReference type="EMBL" id="MDX5931393.1"/>
    </source>
</evidence>
<dbReference type="PANTHER" id="PTHR43384:SF6">
    <property type="entry name" value="SEPTUM SITE-DETERMINING PROTEIN MIND HOMOLOG, CHLOROPLASTIC"/>
    <property type="match status" value="1"/>
</dbReference>
<reference evidence="3 4" key="1">
    <citation type="submission" date="2023-11" db="EMBL/GenBank/DDBJ databases">
        <title>MicrobeMod: A computational toolkit for identifying prokaryotic methylation and restriction-modification with nanopore sequencing.</title>
        <authorList>
            <person name="Crits-Christoph A."/>
            <person name="Kang S.C."/>
            <person name="Lee H."/>
            <person name="Ostrov N."/>
        </authorList>
    </citation>
    <scope>NUCLEOTIDE SEQUENCE [LARGE SCALE GENOMIC DNA]</scope>
    <source>
        <strain evidence="3 4">DSMZ 700</strain>
    </source>
</reference>
<dbReference type="Proteomes" id="UP001279553">
    <property type="component" value="Unassembled WGS sequence"/>
</dbReference>
<protein>
    <submittedName>
        <fullName evidence="3">Pilus assembly protein CpaE</fullName>
    </submittedName>
</protein>
<dbReference type="GO" id="GO:0016887">
    <property type="term" value="F:ATP hydrolysis activity"/>
    <property type="evidence" value="ECO:0007669"/>
    <property type="project" value="TreeGrafter"/>
</dbReference>
<evidence type="ECO:0000256" key="2">
    <source>
        <dbReference type="ARBA" id="ARBA00022840"/>
    </source>
</evidence>
<dbReference type="GO" id="GO:0009898">
    <property type="term" value="C:cytoplasmic side of plasma membrane"/>
    <property type="evidence" value="ECO:0007669"/>
    <property type="project" value="TreeGrafter"/>
</dbReference>
<organism evidence="3 4">
    <name type="scientific">Acidiphilium acidophilum</name>
    <name type="common">Thiobacillus acidophilus</name>
    <dbReference type="NCBI Taxonomy" id="76588"/>
    <lineage>
        <taxon>Bacteria</taxon>
        <taxon>Pseudomonadati</taxon>
        <taxon>Pseudomonadota</taxon>
        <taxon>Alphaproteobacteria</taxon>
        <taxon>Acetobacterales</taxon>
        <taxon>Acidocellaceae</taxon>
        <taxon>Acidiphilium</taxon>
    </lineage>
</organism>
<dbReference type="InterPro" id="IPR027417">
    <property type="entry name" value="P-loop_NTPase"/>
</dbReference>
<name>A0AAW9DQU4_ACIAO</name>
<keyword evidence="2" id="KW-0067">ATP-binding</keyword>
<dbReference type="SUPFAM" id="SSF52540">
    <property type="entry name" value="P-loop containing nucleoside triphosphate hydrolases"/>
    <property type="match status" value="1"/>
</dbReference>
<dbReference type="RefSeq" id="WP_319614307.1">
    <property type="nucleotide sequence ID" value="NZ_JAWXYB010000018.1"/>
</dbReference>
<dbReference type="GO" id="GO:0051782">
    <property type="term" value="P:negative regulation of cell division"/>
    <property type="evidence" value="ECO:0007669"/>
    <property type="project" value="TreeGrafter"/>
</dbReference>
<dbReference type="InterPro" id="IPR050625">
    <property type="entry name" value="ParA/MinD_ATPase"/>
</dbReference>
<dbReference type="GO" id="GO:0005524">
    <property type="term" value="F:ATP binding"/>
    <property type="evidence" value="ECO:0007669"/>
    <property type="project" value="UniProtKB-KW"/>
</dbReference>
<comment type="caution">
    <text evidence="3">The sequence shown here is derived from an EMBL/GenBank/DDBJ whole genome shotgun (WGS) entry which is preliminary data.</text>
</comment>
<keyword evidence="1" id="KW-0547">Nucleotide-binding</keyword>
<keyword evidence="4" id="KW-1185">Reference proteome</keyword>
<proteinExistence type="predicted"/>
<evidence type="ECO:0000256" key="1">
    <source>
        <dbReference type="ARBA" id="ARBA00022741"/>
    </source>
</evidence>
<sequence>MTPGTSLLFDPASVEPLSRDRPLFMGFVRDAETAHILRAALAPAFPAGLILHTVPFAGSLERLGQIETPRTILIDISGEDQPLSAILQLEAVVDPGTRVLVIGDNRSVSFYRSLTRNLGVKEYLPKPLDIAMVTRELLPWAIGAEPIAELTRGGAMVALCGAGGGVGVTTIATNLAWLIGGETRRHTILLDTDLYRGGAALAANVPPSTGLRSALEAPDRIDPLLIERAAHPATERLHVLAAEEALNEVWSLRPGGGRALSNALRQRYNFVIADIPARPLGFAAEILALAQQRILILEASSQSLRHAKRWIDLPAGAMQTRRPIVILNRYHRKQPLSPKLIAAELGSEIAVIVPDLGAKAVRASDLGETLVSQKGSFRDAIVKLARLIGAAPGPPPAKAAEAVASISIGAP</sequence>
<dbReference type="AlphaFoldDB" id="A0AAW9DQU4"/>
<dbReference type="EMBL" id="JAWXYB010000018">
    <property type="protein sequence ID" value="MDX5931393.1"/>
    <property type="molecule type" value="Genomic_DNA"/>
</dbReference>